<dbReference type="RefSeq" id="WP_381837276.1">
    <property type="nucleotide sequence ID" value="NZ_JBHTCF010000018.1"/>
</dbReference>
<keyword evidence="3" id="KW-1185">Reference proteome</keyword>
<feature type="chain" id="PRO_5045889679" description="Secreted protein" evidence="1">
    <location>
        <begin position="26"/>
        <end position="116"/>
    </location>
</feature>
<sequence length="116" mass="12043">MVTAVASVGLTLGGLGLATVAPASAAPQASCQAYNISTSGGYVRYNECNTGSGTTVDGFVRDMDADGQCAYAYTTLNGSGPIRNQAKACPKGTETYFHWSYPGYVPAQVQVYLKEA</sequence>
<proteinExistence type="predicted"/>
<dbReference type="Proteomes" id="UP001596523">
    <property type="component" value="Unassembled WGS sequence"/>
</dbReference>
<reference evidence="3" key="1">
    <citation type="journal article" date="2019" name="Int. J. Syst. Evol. Microbiol.">
        <title>The Global Catalogue of Microorganisms (GCM) 10K type strain sequencing project: providing services to taxonomists for standard genome sequencing and annotation.</title>
        <authorList>
            <consortium name="The Broad Institute Genomics Platform"/>
            <consortium name="The Broad Institute Genome Sequencing Center for Infectious Disease"/>
            <person name="Wu L."/>
            <person name="Ma J."/>
        </authorList>
    </citation>
    <scope>NUCLEOTIDE SEQUENCE [LARGE SCALE GENOMIC DNA]</scope>
    <source>
        <strain evidence="3">SYNS20</strain>
    </source>
</reference>
<evidence type="ECO:0008006" key="4">
    <source>
        <dbReference type="Google" id="ProtNLM"/>
    </source>
</evidence>
<organism evidence="2 3">
    <name type="scientific">Streptomyces monticola</name>
    <dbReference type="NCBI Taxonomy" id="2666263"/>
    <lineage>
        <taxon>Bacteria</taxon>
        <taxon>Bacillati</taxon>
        <taxon>Actinomycetota</taxon>
        <taxon>Actinomycetes</taxon>
        <taxon>Kitasatosporales</taxon>
        <taxon>Streptomycetaceae</taxon>
        <taxon>Streptomyces</taxon>
    </lineage>
</organism>
<evidence type="ECO:0000313" key="3">
    <source>
        <dbReference type="Proteomes" id="UP001596523"/>
    </source>
</evidence>
<gene>
    <name evidence="2" type="ORF">ACFQVC_32240</name>
</gene>
<keyword evidence="1" id="KW-0732">Signal</keyword>
<name>A0ABW2JU61_9ACTN</name>
<evidence type="ECO:0000256" key="1">
    <source>
        <dbReference type="SAM" id="SignalP"/>
    </source>
</evidence>
<evidence type="ECO:0000313" key="2">
    <source>
        <dbReference type="EMBL" id="MFC7308872.1"/>
    </source>
</evidence>
<protein>
    <recommendedName>
        <fullName evidence="4">Secreted protein</fullName>
    </recommendedName>
</protein>
<accession>A0ABW2JU61</accession>
<comment type="caution">
    <text evidence="2">The sequence shown here is derived from an EMBL/GenBank/DDBJ whole genome shotgun (WGS) entry which is preliminary data.</text>
</comment>
<dbReference type="EMBL" id="JBHTCF010000018">
    <property type="protein sequence ID" value="MFC7308872.1"/>
    <property type="molecule type" value="Genomic_DNA"/>
</dbReference>
<feature type="signal peptide" evidence="1">
    <location>
        <begin position="1"/>
        <end position="25"/>
    </location>
</feature>